<evidence type="ECO:0000313" key="3">
    <source>
        <dbReference type="Proteomes" id="UP001180754"/>
    </source>
</evidence>
<reference evidence="2" key="1">
    <citation type="submission" date="2024-05" db="EMBL/GenBank/DDBJ databases">
        <title>30 novel species of actinomycetes from the DSMZ collection.</title>
        <authorList>
            <person name="Nouioui I."/>
        </authorList>
    </citation>
    <scope>NUCLEOTIDE SEQUENCE</scope>
    <source>
        <strain evidence="2">DSM 41529</strain>
    </source>
</reference>
<protein>
    <submittedName>
        <fullName evidence="2">Uncharacterized protein</fullName>
    </submittedName>
</protein>
<evidence type="ECO:0000313" key="2">
    <source>
        <dbReference type="EMBL" id="MDT0543071.1"/>
    </source>
</evidence>
<accession>A0ABU2XC51</accession>
<feature type="region of interest" description="Disordered" evidence="1">
    <location>
        <begin position="1"/>
        <end position="20"/>
    </location>
</feature>
<sequence>MTRQRPSYAMPFPPEGDGAHNAAAAACEQAAAEVRGVAVFGGQQR</sequence>
<dbReference type="Proteomes" id="UP001180754">
    <property type="component" value="Unassembled WGS sequence"/>
</dbReference>
<comment type="caution">
    <text evidence="2">The sequence shown here is derived from an EMBL/GenBank/DDBJ whole genome shotgun (WGS) entry which is preliminary data.</text>
</comment>
<name>A0ABU2XC51_9ACTN</name>
<gene>
    <name evidence="2" type="ORF">RND15_10090</name>
</gene>
<keyword evidence="3" id="KW-1185">Reference proteome</keyword>
<dbReference type="EMBL" id="JAVRFD010000004">
    <property type="protein sequence ID" value="MDT0543071.1"/>
    <property type="molecule type" value="Genomic_DNA"/>
</dbReference>
<organism evidence="2 3">
    <name type="scientific">Streptomyces lonegramiae</name>
    <dbReference type="NCBI Taxonomy" id="3075524"/>
    <lineage>
        <taxon>Bacteria</taxon>
        <taxon>Bacillati</taxon>
        <taxon>Actinomycetota</taxon>
        <taxon>Actinomycetes</taxon>
        <taxon>Kitasatosporales</taxon>
        <taxon>Streptomycetaceae</taxon>
        <taxon>Streptomyces</taxon>
    </lineage>
</organism>
<evidence type="ECO:0000256" key="1">
    <source>
        <dbReference type="SAM" id="MobiDB-lite"/>
    </source>
</evidence>
<proteinExistence type="predicted"/>